<evidence type="ECO:0000256" key="8">
    <source>
        <dbReference type="ARBA" id="ARBA00023067"/>
    </source>
</evidence>
<comment type="subcellular location">
    <subcellularLocation>
        <location evidence="1 11">Nucleus</location>
    </subcellularLocation>
</comment>
<dbReference type="STRING" id="93625.A0A409WHC9"/>
<comment type="caution">
    <text evidence="15">The sequence shown here is derived from an EMBL/GenBank/DDBJ whole genome shotgun (WGS) entry which is preliminary data.</text>
</comment>
<evidence type="ECO:0000256" key="11">
    <source>
        <dbReference type="PIRNR" id="PIRNR005719"/>
    </source>
</evidence>
<dbReference type="EMBL" id="NHYD01003433">
    <property type="protein sequence ID" value="PPQ77830.1"/>
    <property type="molecule type" value="Genomic_DNA"/>
</dbReference>
<keyword evidence="10" id="KW-0131">Cell cycle</keyword>
<dbReference type="SUPFAM" id="SSF75553">
    <property type="entry name" value="Smc hinge domain"/>
    <property type="match status" value="1"/>
</dbReference>
<evidence type="ECO:0000256" key="13">
    <source>
        <dbReference type="SAM" id="MobiDB-lite"/>
    </source>
</evidence>
<evidence type="ECO:0000313" key="15">
    <source>
        <dbReference type="EMBL" id="PPQ77830.1"/>
    </source>
</evidence>
<protein>
    <recommendedName>
        <fullName evidence="11">Structural maintenance of chromosomes protein</fullName>
    </recommendedName>
</protein>
<evidence type="ECO:0000256" key="10">
    <source>
        <dbReference type="ARBA" id="ARBA00023306"/>
    </source>
</evidence>
<evidence type="ECO:0000256" key="4">
    <source>
        <dbReference type="ARBA" id="ARBA00022741"/>
    </source>
</evidence>
<keyword evidence="8" id="KW-0226">DNA condensation</keyword>
<feature type="coiled-coil region" evidence="12">
    <location>
        <begin position="171"/>
        <end position="198"/>
    </location>
</feature>
<evidence type="ECO:0000256" key="3">
    <source>
        <dbReference type="ARBA" id="ARBA00022618"/>
    </source>
</evidence>
<dbReference type="PIRSF" id="PIRSF005719">
    <property type="entry name" value="SMC"/>
    <property type="match status" value="1"/>
</dbReference>
<dbReference type="InterPro" id="IPR027120">
    <property type="entry name" value="Smc2_ABC"/>
</dbReference>
<accession>A0A409WHC9</accession>
<dbReference type="GO" id="GO:0051301">
    <property type="term" value="P:cell division"/>
    <property type="evidence" value="ECO:0007669"/>
    <property type="project" value="UniProtKB-KW"/>
</dbReference>
<dbReference type="Gene3D" id="1.20.1060.20">
    <property type="match status" value="1"/>
</dbReference>
<dbReference type="InterPro" id="IPR027417">
    <property type="entry name" value="P-loop_NTPase"/>
</dbReference>
<dbReference type="FunFam" id="3.40.50.300:FF:000385">
    <property type="entry name" value="Structural maintenance of chromosomes 2"/>
    <property type="match status" value="1"/>
</dbReference>
<keyword evidence="7 12" id="KW-0175">Coiled coil</keyword>
<keyword evidence="9 11" id="KW-0539">Nucleus</keyword>
<feature type="coiled-coil region" evidence="12">
    <location>
        <begin position="478"/>
        <end position="505"/>
    </location>
</feature>
<dbReference type="FunFam" id="3.40.50.300:FF:000278">
    <property type="entry name" value="Structural maintenance of chromosomes 2"/>
    <property type="match status" value="1"/>
</dbReference>
<evidence type="ECO:0000256" key="12">
    <source>
        <dbReference type="SAM" id="Coils"/>
    </source>
</evidence>
<dbReference type="Pfam" id="PF02463">
    <property type="entry name" value="SMC_N"/>
    <property type="match status" value="1"/>
</dbReference>
<dbReference type="GO" id="GO:0016887">
    <property type="term" value="F:ATP hydrolysis activity"/>
    <property type="evidence" value="ECO:0007669"/>
    <property type="project" value="InterPro"/>
</dbReference>
<dbReference type="SMART" id="SM00968">
    <property type="entry name" value="SMC_hinge"/>
    <property type="match status" value="1"/>
</dbReference>
<evidence type="ECO:0000256" key="7">
    <source>
        <dbReference type="ARBA" id="ARBA00023054"/>
    </source>
</evidence>
<dbReference type="InParanoid" id="A0A409WHC9"/>
<evidence type="ECO:0000256" key="1">
    <source>
        <dbReference type="ARBA" id="ARBA00004123"/>
    </source>
</evidence>
<dbReference type="OrthoDB" id="10255539at2759"/>
<dbReference type="GO" id="GO:0007076">
    <property type="term" value="P:mitotic chromosome condensation"/>
    <property type="evidence" value="ECO:0007669"/>
    <property type="project" value="UniProtKB-ARBA"/>
</dbReference>
<keyword evidence="4" id="KW-0547">Nucleotide-binding</keyword>
<organism evidence="15 16">
    <name type="scientific">Psilocybe cyanescens</name>
    <dbReference type="NCBI Taxonomy" id="93625"/>
    <lineage>
        <taxon>Eukaryota</taxon>
        <taxon>Fungi</taxon>
        <taxon>Dikarya</taxon>
        <taxon>Basidiomycota</taxon>
        <taxon>Agaricomycotina</taxon>
        <taxon>Agaricomycetes</taxon>
        <taxon>Agaricomycetidae</taxon>
        <taxon>Agaricales</taxon>
        <taxon>Agaricineae</taxon>
        <taxon>Strophariaceae</taxon>
        <taxon>Psilocybe</taxon>
    </lineage>
</organism>
<name>A0A409WHC9_PSICY</name>
<dbReference type="GO" id="GO:0005694">
    <property type="term" value="C:chromosome"/>
    <property type="evidence" value="ECO:0007669"/>
    <property type="project" value="InterPro"/>
</dbReference>
<dbReference type="GO" id="GO:0005634">
    <property type="term" value="C:nucleus"/>
    <property type="evidence" value="ECO:0007669"/>
    <property type="project" value="UniProtKB-SubCell"/>
</dbReference>
<dbReference type="AlphaFoldDB" id="A0A409WHC9"/>
<keyword evidence="3" id="KW-0132">Cell division</keyword>
<keyword evidence="6" id="KW-0067">ATP-binding</keyword>
<dbReference type="SUPFAM" id="SSF52540">
    <property type="entry name" value="P-loop containing nucleoside triphosphate hydrolases"/>
    <property type="match status" value="1"/>
</dbReference>
<dbReference type="InterPro" id="IPR024704">
    <property type="entry name" value="SMC"/>
</dbReference>
<dbReference type="GO" id="GO:0005524">
    <property type="term" value="F:ATP binding"/>
    <property type="evidence" value="ECO:0007669"/>
    <property type="project" value="UniProtKB-KW"/>
</dbReference>
<dbReference type="PANTHER" id="PTHR43977">
    <property type="entry name" value="STRUCTURAL MAINTENANCE OF CHROMOSOMES PROTEIN 3"/>
    <property type="match status" value="1"/>
</dbReference>
<sequence>MRIEELIIEGFKSYPVRTTITGWDPSFNAITGLNGSGKSNILDAICFVLGITNMSQMRASNQQDLIYKRGQAGVTKASVSIVFDNSDKATSPAGYQDCKQITVTRQIALPNMSKYLLNGHKALQANVQTLFQSVQLNINNPNFVIMQGRITKVLNMRPQEILGMVEEAAGTRMFEERKDKAKKTMAKKEKRVQELQNILDEEIVPKLEKLRAEKRSYIQFQKSVSELERIGRKLRAYEWTDGQARVAKREEEIDEAQASIKKVENDKKKAVKAVEAAEKEVTAVTKKRDAEMSKGGKLKKLQEEVGEQGKKLAKIRAQAEIKVETIKEEEKKVITLEAQLKESNSTYSKKAKDVEKVASAYGTVKDKHTALETKLASDEELLQTLLTGLSSTGAKNKGGGYMGQLADARARIAQAAAEEQQSKVKLGMSEKELASLESKMKAFAKEAGDNRKKLENVKAAVEGLEGKIQSSGWSVEKDKDLDKQLREARDLCKNLAEQRERVKSRIPKLSFDYEDPTANFDRRKVKGVAAQLISLPEEHYNKATALEIAGGGKLFNVVIEDEKVGKDLIKNGRMKKRVTFIPLTKINAYTLSHQKLEAANRLAPGKVRTALSLVGYDEEVSKAIAYIFSDTLVCDDAETAKKVTFAREVGVKSVTLDGDVYDPSGTLSGGSAPSATKTLIQVQELLDVENKFREAQYKLQNLMKEEEKTQNARNNWKGLARDLEIKQHELKLLQEQVGGSNASLNASEIDKVKNTIENLRQALQSAKDRQQEAKEECEKLERDMDEFKNNKDGKIEELKVKITAQKTALQKHSVIVKTQQKELQTANMELEQIENDISGEKAQLKEAQEGIEALRQELEKLSNQVASSEAEHAKAEEKLQEEMATLSRFDTELKELDRAIKEQKAQISQADLSIQQLEHDIQGLNNEKVKAVNSVAKLESQYEWIEADKDQFGKPGTQYDFTSIDVAGLRQKAEELQATHDGLKKKVNTKVMNMIDSVEKRETDLKKNMSIIREDKEKIEETIDELDRYKRDALQKTWEKVSTDFGGIFAELLPGNFAKLQPPDGQDLMDGLEVKVQLGTVWKQSLTELSGGQRSLIALSLIMALLQFKPAPMYILDEIDAALDLSHTQHIGQLFRTRFKGSQFIVVSLKEGLFTNANVLFRARFRDGTSVVERTAQRSTSALYANGNGDGGDDENRNPRRARRVAGS</sequence>
<dbReference type="Gene3D" id="1.10.287.1490">
    <property type="match status" value="1"/>
</dbReference>
<feature type="domain" description="SMC hinge" evidence="14">
    <location>
        <begin position="523"/>
        <end position="644"/>
    </location>
</feature>
<dbReference type="Pfam" id="PF06470">
    <property type="entry name" value="SMC_hinge"/>
    <property type="match status" value="1"/>
</dbReference>
<gene>
    <name evidence="15" type="ORF">CVT25_015324</name>
</gene>
<keyword evidence="16" id="KW-1185">Reference proteome</keyword>
<evidence type="ECO:0000256" key="5">
    <source>
        <dbReference type="ARBA" id="ARBA00022776"/>
    </source>
</evidence>
<dbReference type="FunCoup" id="A0A409WHC9">
    <property type="interactions" value="711"/>
</dbReference>
<dbReference type="Gene3D" id="3.30.70.1620">
    <property type="match status" value="1"/>
</dbReference>
<proteinExistence type="inferred from homology"/>
<comment type="similarity">
    <text evidence="2">Belongs to the SMC family. SMC2 subfamily.</text>
</comment>
<evidence type="ECO:0000256" key="9">
    <source>
        <dbReference type="ARBA" id="ARBA00023242"/>
    </source>
</evidence>
<evidence type="ECO:0000256" key="2">
    <source>
        <dbReference type="ARBA" id="ARBA00005231"/>
    </source>
</evidence>
<feature type="coiled-coil region" evidence="12">
    <location>
        <begin position="685"/>
        <end position="712"/>
    </location>
</feature>
<dbReference type="Proteomes" id="UP000283269">
    <property type="component" value="Unassembled WGS sequence"/>
</dbReference>
<evidence type="ECO:0000256" key="6">
    <source>
        <dbReference type="ARBA" id="ARBA00022840"/>
    </source>
</evidence>
<feature type="coiled-coil region" evidence="12">
    <location>
        <begin position="246"/>
        <end position="346"/>
    </location>
</feature>
<dbReference type="InterPro" id="IPR010935">
    <property type="entry name" value="SMC_hinge"/>
</dbReference>
<dbReference type="Gene3D" id="3.40.50.300">
    <property type="entry name" value="P-loop containing nucleotide triphosphate hydrolases"/>
    <property type="match status" value="2"/>
</dbReference>
<feature type="coiled-coil region" evidence="12">
    <location>
        <begin position="749"/>
        <end position="941"/>
    </location>
</feature>
<dbReference type="InterPro" id="IPR003395">
    <property type="entry name" value="RecF/RecN/SMC_N"/>
</dbReference>
<evidence type="ECO:0000313" key="16">
    <source>
        <dbReference type="Proteomes" id="UP000283269"/>
    </source>
</evidence>
<keyword evidence="5" id="KW-0498">Mitosis</keyword>
<feature type="compositionally biased region" description="Basic residues" evidence="13">
    <location>
        <begin position="1199"/>
        <end position="1208"/>
    </location>
</feature>
<reference evidence="15 16" key="1">
    <citation type="journal article" date="2018" name="Evol. Lett.">
        <title>Horizontal gene cluster transfer increased hallucinogenic mushroom diversity.</title>
        <authorList>
            <person name="Reynolds H.T."/>
            <person name="Vijayakumar V."/>
            <person name="Gluck-Thaler E."/>
            <person name="Korotkin H.B."/>
            <person name="Matheny P.B."/>
            <person name="Slot J.C."/>
        </authorList>
    </citation>
    <scope>NUCLEOTIDE SEQUENCE [LARGE SCALE GENOMIC DNA]</scope>
    <source>
        <strain evidence="15 16">2631</strain>
    </source>
</reference>
<dbReference type="InterPro" id="IPR036277">
    <property type="entry name" value="SMC_hinge_sf"/>
</dbReference>
<feature type="region of interest" description="Disordered" evidence="13">
    <location>
        <begin position="1182"/>
        <end position="1208"/>
    </location>
</feature>
<evidence type="ECO:0000259" key="14">
    <source>
        <dbReference type="SMART" id="SM00968"/>
    </source>
</evidence>
<dbReference type="CDD" id="cd03273">
    <property type="entry name" value="ABC_SMC2_euk"/>
    <property type="match status" value="1"/>
</dbReference>